<proteinExistence type="inferred from homology"/>
<comment type="caution">
    <text evidence="10">The sequence shown here is derived from an EMBL/GenBank/DDBJ whole genome shotgun (WGS) entry which is preliminary data.</text>
</comment>
<keyword evidence="3 7" id="KW-0479">Metal-binding</keyword>
<sequence>MMDVVAPFLEERGPILASVAIILTSVFLATALFGNGSSTLPLVGQEYGSASKRRKAFVTRGLEFYKKGYESFKTKAFRVTTLDGDRIVLPRRLMEEVRQLPDDVVSIDKAFDVTNEHHRLGIGRPQVTALVFNVVRGDLTRSLVRINPRLSAETERTIHEALPPCDDWTSVVVYPTILRIVATISGALFIGPELCRSEEYLNASIGYTLDYVNGVQGLKKWNQWLRWIGRYFTPEVTKLYEDRKKAHSFLQPVLAKRREAIRKGGEVSDDALQWMMTKADELGFSDEVIAEAQLNLSMAAIHTTSLTVTMILYDLVVRPHIVEELREEIKTVLARHDGVTTSHALFEMKLLDSVMKESQRMNPANLVRFTRYVQKSVTLSDGTYLPAGYLIEAPHALAVMDPELYDNPEEFDAHRFLNLRKGTTQDKLGYKNKEQYQFVTVTKDFMHFGYGRHACPGRFFAANEIKLILARILLEYDFKMPEGLTERYANINMGTDTLPDPTKEILFKRVNATA</sequence>
<gene>
    <name evidence="10" type="ORF">Daesc_002417</name>
</gene>
<dbReference type="InterPro" id="IPR001128">
    <property type="entry name" value="Cyt_P450"/>
</dbReference>
<dbReference type="InterPro" id="IPR017972">
    <property type="entry name" value="Cyt_P450_CS"/>
</dbReference>
<keyword evidence="9" id="KW-1133">Transmembrane helix</keyword>
<dbReference type="EMBL" id="JBANMG010000002">
    <property type="protein sequence ID" value="KAK6957132.1"/>
    <property type="molecule type" value="Genomic_DNA"/>
</dbReference>
<dbReference type="PANTHER" id="PTHR46206:SF7">
    <property type="entry name" value="P450, PUTATIVE (EUROFUNG)-RELATED"/>
    <property type="match status" value="1"/>
</dbReference>
<dbReference type="GO" id="GO:0005506">
    <property type="term" value="F:iron ion binding"/>
    <property type="evidence" value="ECO:0007669"/>
    <property type="project" value="InterPro"/>
</dbReference>
<dbReference type="GO" id="GO:0016705">
    <property type="term" value="F:oxidoreductase activity, acting on paired donors, with incorporation or reduction of molecular oxygen"/>
    <property type="evidence" value="ECO:0007669"/>
    <property type="project" value="InterPro"/>
</dbReference>
<dbReference type="InterPro" id="IPR036396">
    <property type="entry name" value="Cyt_P450_sf"/>
</dbReference>
<feature type="binding site" description="axial binding residue" evidence="7">
    <location>
        <position position="455"/>
    </location>
    <ligand>
        <name>heme</name>
        <dbReference type="ChEBI" id="CHEBI:30413"/>
    </ligand>
    <ligandPart>
        <name>Fe</name>
        <dbReference type="ChEBI" id="CHEBI:18248"/>
    </ligandPart>
</feature>
<dbReference type="CDD" id="cd11041">
    <property type="entry name" value="CYP503A1-like"/>
    <property type="match status" value="1"/>
</dbReference>
<keyword evidence="9" id="KW-0812">Transmembrane</keyword>
<accession>A0AAX6MY78</accession>
<evidence type="ECO:0000256" key="9">
    <source>
        <dbReference type="SAM" id="Phobius"/>
    </source>
</evidence>
<keyword evidence="11" id="KW-1185">Reference proteome</keyword>
<evidence type="ECO:0000256" key="1">
    <source>
        <dbReference type="ARBA" id="ARBA00001971"/>
    </source>
</evidence>
<keyword evidence="9" id="KW-0472">Membrane</keyword>
<evidence type="ECO:0000256" key="4">
    <source>
        <dbReference type="ARBA" id="ARBA00023002"/>
    </source>
</evidence>
<keyword evidence="7 8" id="KW-0349">Heme</keyword>
<dbReference type="SUPFAM" id="SSF48264">
    <property type="entry name" value="Cytochrome P450"/>
    <property type="match status" value="1"/>
</dbReference>
<reference evidence="10 11" key="1">
    <citation type="journal article" date="2024" name="Front Chem Biol">
        <title>Unveiling the potential of Daldinia eschscholtzii MFLUCC 19-0629 through bioactivity and bioinformatics studies for enhanced sustainable agriculture production.</title>
        <authorList>
            <person name="Brooks S."/>
            <person name="Weaver J.A."/>
            <person name="Klomchit A."/>
            <person name="Alharthi S.A."/>
            <person name="Onlamun T."/>
            <person name="Nurani R."/>
            <person name="Vong T.K."/>
            <person name="Alberti F."/>
            <person name="Greco C."/>
        </authorList>
    </citation>
    <scope>NUCLEOTIDE SEQUENCE [LARGE SCALE GENOMIC DNA]</scope>
    <source>
        <strain evidence="10">MFLUCC 19-0629</strain>
    </source>
</reference>
<comment type="similarity">
    <text evidence="2 8">Belongs to the cytochrome P450 family.</text>
</comment>
<dbReference type="AlphaFoldDB" id="A0AAX6MY78"/>
<keyword evidence="4 8" id="KW-0560">Oxidoreductase</keyword>
<evidence type="ECO:0000256" key="5">
    <source>
        <dbReference type="ARBA" id="ARBA00023004"/>
    </source>
</evidence>
<dbReference type="GO" id="GO:0020037">
    <property type="term" value="F:heme binding"/>
    <property type="evidence" value="ECO:0007669"/>
    <property type="project" value="InterPro"/>
</dbReference>
<name>A0AAX6MY78_9PEZI</name>
<dbReference type="PROSITE" id="PS00086">
    <property type="entry name" value="CYTOCHROME_P450"/>
    <property type="match status" value="1"/>
</dbReference>
<comment type="cofactor">
    <cofactor evidence="1 7">
        <name>heme</name>
        <dbReference type="ChEBI" id="CHEBI:30413"/>
    </cofactor>
</comment>
<evidence type="ECO:0000256" key="6">
    <source>
        <dbReference type="ARBA" id="ARBA00023033"/>
    </source>
</evidence>
<organism evidence="10 11">
    <name type="scientific">Daldinia eschscholtzii</name>
    <dbReference type="NCBI Taxonomy" id="292717"/>
    <lineage>
        <taxon>Eukaryota</taxon>
        <taxon>Fungi</taxon>
        <taxon>Dikarya</taxon>
        <taxon>Ascomycota</taxon>
        <taxon>Pezizomycotina</taxon>
        <taxon>Sordariomycetes</taxon>
        <taxon>Xylariomycetidae</taxon>
        <taxon>Xylariales</taxon>
        <taxon>Hypoxylaceae</taxon>
        <taxon>Daldinia</taxon>
    </lineage>
</organism>
<feature type="transmembrane region" description="Helical" evidence="9">
    <location>
        <begin position="15"/>
        <end position="34"/>
    </location>
</feature>
<evidence type="ECO:0008006" key="12">
    <source>
        <dbReference type="Google" id="ProtNLM"/>
    </source>
</evidence>
<evidence type="ECO:0000313" key="10">
    <source>
        <dbReference type="EMBL" id="KAK6957132.1"/>
    </source>
</evidence>
<dbReference type="Proteomes" id="UP001369815">
    <property type="component" value="Unassembled WGS sequence"/>
</dbReference>
<dbReference type="PANTHER" id="PTHR46206">
    <property type="entry name" value="CYTOCHROME P450"/>
    <property type="match status" value="1"/>
</dbReference>
<keyword evidence="5 7" id="KW-0408">Iron</keyword>
<protein>
    <recommendedName>
        <fullName evidence="12">Ent-kaurene oxidase</fullName>
    </recommendedName>
</protein>
<evidence type="ECO:0000313" key="11">
    <source>
        <dbReference type="Proteomes" id="UP001369815"/>
    </source>
</evidence>
<dbReference type="Pfam" id="PF00067">
    <property type="entry name" value="p450"/>
    <property type="match status" value="1"/>
</dbReference>
<dbReference type="PRINTS" id="PR00465">
    <property type="entry name" value="EP450IV"/>
</dbReference>
<dbReference type="PRINTS" id="PR00385">
    <property type="entry name" value="P450"/>
</dbReference>
<evidence type="ECO:0000256" key="3">
    <source>
        <dbReference type="ARBA" id="ARBA00022723"/>
    </source>
</evidence>
<dbReference type="GO" id="GO:0004497">
    <property type="term" value="F:monooxygenase activity"/>
    <property type="evidence" value="ECO:0007669"/>
    <property type="project" value="UniProtKB-KW"/>
</dbReference>
<evidence type="ECO:0000256" key="7">
    <source>
        <dbReference type="PIRSR" id="PIRSR602403-1"/>
    </source>
</evidence>
<dbReference type="Gene3D" id="1.10.630.10">
    <property type="entry name" value="Cytochrome P450"/>
    <property type="match status" value="1"/>
</dbReference>
<evidence type="ECO:0000256" key="2">
    <source>
        <dbReference type="ARBA" id="ARBA00010617"/>
    </source>
</evidence>
<dbReference type="InterPro" id="IPR002403">
    <property type="entry name" value="Cyt_P450_E_grp-IV"/>
</dbReference>
<keyword evidence="6 8" id="KW-0503">Monooxygenase</keyword>
<evidence type="ECO:0000256" key="8">
    <source>
        <dbReference type="RuleBase" id="RU000461"/>
    </source>
</evidence>